<evidence type="ECO:0000259" key="3">
    <source>
        <dbReference type="Pfam" id="PF21142"/>
    </source>
</evidence>
<dbReference type="PANTHER" id="PTHR40094">
    <property type="entry name" value="ALPHA-2-MACROGLOBULIN HOMOLOG"/>
    <property type="match status" value="1"/>
</dbReference>
<proteinExistence type="predicted"/>
<dbReference type="Pfam" id="PF11974">
    <property type="entry name" value="bMG3"/>
    <property type="match status" value="1"/>
</dbReference>
<organism evidence="4">
    <name type="scientific">hydrothermal vent metagenome</name>
    <dbReference type="NCBI Taxonomy" id="652676"/>
    <lineage>
        <taxon>unclassified sequences</taxon>
        <taxon>metagenomes</taxon>
        <taxon>ecological metagenomes</taxon>
    </lineage>
</organism>
<gene>
    <name evidence="4" type="ORF">MNBD_BACTEROID07-2006</name>
</gene>
<dbReference type="Pfam" id="PF21142">
    <property type="entry name" value="A2M_bMG2"/>
    <property type="match status" value="1"/>
</dbReference>
<feature type="domain" description="Alpha-2 macroglobulin MG2" evidence="3">
    <location>
        <begin position="314"/>
        <end position="405"/>
    </location>
</feature>
<feature type="non-terminal residue" evidence="4">
    <location>
        <position position="1"/>
    </location>
</feature>
<dbReference type="InterPro" id="IPR002890">
    <property type="entry name" value="MG2"/>
</dbReference>
<sequence>ASCNNNQQNVQKNYLAAYPSGENFQPGASVTITFTKVPEKLKGLSENEKNQVITFSPEVKGRLFQVAGKTITFQPEKPLAYSQRYKVAIHLDKLFNHPQEKAFRFEIKTVPLEIGLGFSNMTPFRVKKQAFAKITGFIRASGPLDIEKVKKAFTVKQEDKILPVKILPVDDRSFQFVTDSIERTTKTGKITASLDGKILGAKSILSKTYDIPPASWFTFLQYNLVEKPGLHLELTFSDLISPDQNLKGLVYFQDGTPLNLSVRGNLIKVFPKIKLNGAHKLIIKKSIRSIAGHTLNRDYVINPYFKMAPPQVRFIGKGNILPGDKKWIIPFEAINLRAVDVVVFKIYANNIQQFLQENNLESGDSWALRRVGEYVYHKRIILANKSEKADNKWKSYAIDLSKMVKADPGAIYRVGLRFRQNYSLLTCDKGNPSGNFSDSTNYYTSNYYYPKDYKWTERNNPCNISYFNSDRFKAKNFFATNIGLTVKNPGDHQYKVYTRSLLSADALGRVKLTFYSYQNQKLAEATTNGKGEATVSMDKEPFLIVAQRKYQFAYLKLSGGNALSYSKFNTSGVKAVKGLKGYIFGERGVWRPGDTLFLTFVLQDKQKIIPAGHPLTFTVFDSRNKKVFSETTTQGVNDFYVFRVPTKQDAPTGVWRAVMKLGNDRFTKNLRIETVLPNRLKIKMTAASNRFIPESKKYLTLLATWLH</sequence>
<protein>
    <recommendedName>
        <fullName evidence="5">Alpha-2-macroglobulin bait region domain-containing protein</fullName>
    </recommendedName>
</protein>
<name>A0A3B0UDH8_9ZZZZ</name>
<dbReference type="InterPro" id="IPR051802">
    <property type="entry name" value="YfhM-like"/>
</dbReference>
<dbReference type="Gene3D" id="2.60.40.3710">
    <property type="match status" value="1"/>
</dbReference>
<feature type="non-terminal residue" evidence="4">
    <location>
        <position position="707"/>
    </location>
</feature>
<evidence type="ECO:0000259" key="1">
    <source>
        <dbReference type="Pfam" id="PF01835"/>
    </source>
</evidence>
<evidence type="ECO:0000259" key="2">
    <source>
        <dbReference type="Pfam" id="PF11974"/>
    </source>
</evidence>
<dbReference type="Gene3D" id="2.60.40.1930">
    <property type="match status" value="1"/>
</dbReference>
<dbReference type="InterPro" id="IPR049120">
    <property type="entry name" value="A2M_bMG2"/>
</dbReference>
<evidence type="ECO:0000313" key="4">
    <source>
        <dbReference type="EMBL" id="VAW27160.1"/>
    </source>
</evidence>
<dbReference type="EMBL" id="UOET01000081">
    <property type="protein sequence ID" value="VAW27160.1"/>
    <property type="molecule type" value="Genomic_DNA"/>
</dbReference>
<dbReference type="GO" id="GO:0004866">
    <property type="term" value="F:endopeptidase inhibitor activity"/>
    <property type="evidence" value="ECO:0007669"/>
    <property type="project" value="InterPro"/>
</dbReference>
<dbReference type="PANTHER" id="PTHR40094:SF1">
    <property type="entry name" value="UBIQUITIN DOMAIN-CONTAINING PROTEIN"/>
    <property type="match status" value="1"/>
</dbReference>
<dbReference type="AlphaFoldDB" id="A0A3B0UDH8"/>
<feature type="domain" description="Macroglobulin" evidence="1">
    <location>
        <begin position="580"/>
        <end position="669"/>
    </location>
</feature>
<reference evidence="4" key="1">
    <citation type="submission" date="2018-06" db="EMBL/GenBank/DDBJ databases">
        <authorList>
            <person name="Zhirakovskaya E."/>
        </authorList>
    </citation>
    <scope>NUCLEOTIDE SEQUENCE</scope>
</reference>
<accession>A0A3B0UDH8</accession>
<feature type="domain" description="Alpha-2-macroglobulin MG3" evidence="2">
    <location>
        <begin position="479"/>
        <end position="573"/>
    </location>
</feature>
<dbReference type="InterPro" id="IPR021868">
    <property type="entry name" value="Alpha_2_Macroglob_MG3"/>
</dbReference>
<evidence type="ECO:0008006" key="5">
    <source>
        <dbReference type="Google" id="ProtNLM"/>
    </source>
</evidence>
<dbReference type="Pfam" id="PF01835">
    <property type="entry name" value="MG2"/>
    <property type="match status" value="1"/>
</dbReference>